<evidence type="ECO:0000313" key="2">
    <source>
        <dbReference type="Proteomes" id="UP000887458"/>
    </source>
</evidence>
<keyword evidence="2" id="KW-1185">Reference proteome</keyword>
<organism evidence="1 2">
    <name type="scientific">Dermatophagoides pteronyssinus</name>
    <name type="common">European house dust mite</name>
    <dbReference type="NCBI Taxonomy" id="6956"/>
    <lineage>
        <taxon>Eukaryota</taxon>
        <taxon>Metazoa</taxon>
        <taxon>Ecdysozoa</taxon>
        <taxon>Arthropoda</taxon>
        <taxon>Chelicerata</taxon>
        <taxon>Arachnida</taxon>
        <taxon>Acari</taxon>
        <taxon>Acariformes</taxon>
        <taxon>Sarcoptiformes</taxon>
        <taxon>Astigmata</taxon>
        <taxon>Psoroptidia</taxon>
        <taxon>Analgoidea</taxon>
        <taxon>Pyroglyphidae</taxon>
        <taxon>Dermatophagoidinae</taxon>
        <taxon>Dermatophagoides</taxon>
    </lineage>
</organism>
<dbReference type="EMBL" id="NJHN03000029">
    <property type="protein sequence ID" value="KAH9424112.1"/>
    <property type="molecule type" value="Genomic_DNA"/>
</dbReference>
<name>A0ABQ8JNN0_DERPT</name>
<sequence length="70" mass="8465">MIVIMNEKLNESSEKNKIEEAQLSYKTTKKTLIFIHNDHKYYIGDHIGYYYYSHISFNHQIDDDDNEKIH</sequence>
<reference evidence="1 2" key="2">
    <citation type="journal article" date="2022" name="Mol. Biol. Evol.">
        <title>Comparative Genomics Reveals Insights into the Divergent Evolution of Astigmatic Mites and Household Pest Adaptations.</title>
        <authorList>
            <person name="Xiong Q."/>
            <person name="Wan A.T."/>
            <person name="Liu X."/>
            <person name="Fung C.S."/>
            <person name="Xiao X."/>
            <person name="Malainual N."/>
            <person name="Hou J."/>
            <person name="Wang L."/>
            <person name="Wang M."/>
            <person name="Yang K.Y."/>
            <person name="Cui Y."/>
            <person name="Leung E.L."/>
            <person name="Nong W."/>
            <person name="Shin S.K."/>
            <person name="Au S.W."/>
            <person name="Jeong K.Y."/>
            <person name="Chew F.T."/>
            <person name="Hui J.H."/>
            <person name="Leung T.F."/>
            <person name="Tungtrongchitr A."/>
            <person name="Zhong N."/>
            <person name="Liu Z."/>
            <person name="Tsui S.K."/>
        </authorList>
    </citation>
    <scope>NUCLEOTIDE SEQUENCE [LARGE SCALE GENOMIC DNA]</scope>
    <source>
        <strain evidence="1">Derp</strain>
    </source>
</reference>
<comment type="caution">
    <text evidence="1">The sequence shown here is derived from an EMBL/GenBank/DDBJ whole genome shotgun (WGS) entry which is preliminary data.</text>
</comment>
<gene>
    <name evidence="1" type="ORF">DERP_004294</name>
</gene>
<protein>
    <submittedName>
        <fullName evidence="1">Uncharacterized protein</fullName>
    </submittedName>
</protein>
<proteinExistence type="predicted"/>
<reference evidence="1 2" key="1">
    <citation type="journal article" date="2018" name="J. Allergy Clin. Immunol.">
        <title>High-quality assembly of Dermatophagoides pteronyssinus genome and transcriptome reveals a wide range of novel allergens.</title>
        <authorList>
            <person name="Liu X.Y."/>
            <person name="Yang K.Y."/>
            <person name="Wang M.Q."/>
            <person name="Kwok J.S."/>
            <person name="Zeng X."/>
            <person name="Yang Z."/>
            <person name="Xiao X.J."/>
            <person name="Lau C.P."/>
            <person name="Li Y."/>
            <person name="Huang Z.M."/>
            <person name="Ba J.G."/>
            <person name="Yim A.K."/>
            <person name="Ouyang C.Y."/>
            <person name="Ngai S.M."/>
            <person name="Chan T.F."/>
            <person name="Leung E.L."/>
            <person name="Liu L."/>
            <person name="Liu Z.G."/>
            <person name="Tsui S.K."/>
        </authorList>
    </citation>
    <scope>NUCLEOTIDE SEQUENCE [LARGE SCALE GENOMIC DNA]</scope>
    <source>
        <strain evidence="1">Derp</strain>
    </source>
</reference>
<accession>A0ABQ8JNN0</accession>
<evidence type="ECO:0000313" key="1">
    <source>
        <dbReference type="EMBL" id="KAH9424112.1"/>
    </source>
</evidence>
<dbReference type="Proteomes" id="UP000887458">
    <property type="component" value="Unassembled WGS sequence"/>
</dbReference>